<dbReference type="CDD" id="cd00527">
    <property type="entry name" value="IF6"/>
    <property type="match status" value="1"/>
</dbReference>
<evidence type="ECO:0000313" key="7">
    <source>
        <dbReference type="EMBL" id="CDJ48493.1"/>
    </source>
</evidence>
<evidence type="ECO:0000256" key="5">
    <source>
        <dbReference type="ARBA" id="ARBA00023242"/>
    </source>
</evidence>
<evidence type="ECO:0000256" key="6">
    <source>
        <dbReference type="HAMAP-Rule" id="MF_03132"/>
    </source>
</evidence>
<dbReference type="GO" id="GO:0005730">
    <property type="term" value="C:nucleolus"/>
    <property type="evidence" value="ECO:0007669"/>
    <property type="project" value="UniProtKB-SubCell"/>
</dbReference>
<dbReference type="GO" id="GO:0005737">
    <property type="term" value="C:cytoplasm"/>
    <property type="evidence" value="ECO:0007669"/>
    <property type="project" value="UniProtKB-SubCell"/>
</dbReference>
<dbReference type="PIRSF" id="PIRSF006413">
    <property type="entry name" value="IF-6"/>
    <property type="match status" value="1"/>
</dbReference>
<dbReference type="SMART" id="SM00654">
    <property type="entry name" value="eIF6"/>
    <property type="match status" value="1"/>
</dbReference>
<dbReference type="InterPro" id="IPR002769">
    <property type="entry name" value="eIF6"/>
</dbReference>
<keyword evidence="8" id="KW-1185">Reference proteome</keyword>
<keyword evidence="3 6" id="KW-0396">Initiation factor</keyword>
<evidence type="ECO:0000256" key="3">
    <source>
        <dbReference type="ARBA" id="ARBA00022540"/>
    </source>
</evidence>
<dbReference type="HAMAP" id="MF_00032">
    <property type="entry name" value="eIF_6"/>
    <property type="match status" value="1"/>
</dbReference>
<gene>
    <name evidence="6" type="primary">EIF6</name>
    <name evidence="7" type="ORF">EBH_0079060</name>
</gene>
<keyword evidence="4 6" id="KW-0648">Protein biosynthesis</keyword>
<accession>U6LGY4</accession>
<dbReference type="VEuPathDB" id="ToxoDB:EBH_0079060"/>
<dbReference type="GO" id="GO:0042273">
    <property type="term" value="P:ribosomal large subunit biogenesis"/>
    <property type="evidence" value="ECO:0007669"/>
    <property type="project" value="UniProtKB-UniRule"/>
</dbReference>
<dbReference type="Pfam" id="PF01912">
    <property type="entry name" value="eIF-6"/>
    <property type="match status" value="1"/>
</dbReference>
<dbReference type="GO" id="GO:0042256">
    <property type="term" value="P:cytosolic ribosome assembly"/>
    <property type="evidence" value="ECO:0007669"/>
    <property type="project" value="UniProtKB-UniRule"/>
</dbReference>
<reference evidence="7" key="1">
    <citation type="submission" date="2013-10" db="EMBL/GenBank/DDBJ databases">
        <title>Genomic analysis of the causative agents of coccidiosis in chickens.</title>
        <authorList>
            <person name="Reid A.J."/>
            <person name="Blake D."/>
            <person name="Billington K."/>
            <person name="Browne H."/>
            <person name="Dunn M."/>
            <person name="Hung S."/>
            <person name="Kawahara F."/>
            <person name="Miranda-Saavedra D."/>
            <person name="Mourier T."/>
            <person name="Nagra H."/>
            <person name="Otto T.D."/>
            <person name="Rawlings N."/>
            <person name="Sanchez A."/>
            <person name="Sanders M."/>
            <person name="Subramaniam C."/>
            <person name="Tay Y."/>
            <person name="Dear P."/>
            <person name="Doerig C."/>
            <person name="Gruber A."/>
            <person name="Parkinson J."/>
            <person name="Shirley M."/>
            <person name="Wan K.L."/>
            <person name="Berriman M."/>
            <person name="Tomley F."/>
            <person name="Pain A."/>
        </authorList>
    </citation>
    <scope>NUCLEOTIDE SEQUENCE [LARGE SCALE GENOMIC DNA]</scope>
    <source>
        <strain evidence="7">Houghton</strain>
    </source>
</reference>
<proteinExistence type="inferred from homology"/>
<evidence type="ECO:0000256" key="2">
    <source>
        <dbReference type="ARBA" id="ARBA00022517"/>
    </source>
</evidence>
<comment type="subcellular location">
    <subcellularLocation>
        <location evidence="6">Cytoplasm</location>
    </subcellularLocation>
    <subcellularLocation>
        <location evidence="6">Nucleus</location>
        <location evidence="6">Nucleolus</location>
    </subcellularLocation>
    <text evidence="6">Shuttles between cytoplasm and nucleus/nucleolus.</text>
</comment>
<dbReference type="AlphaFoldDB" id="U6LGY4"/>
<dbReference type="FunFam" id="3.75.10.10:FF:000006">
    <property type="entry name" value="Eukaryotic translation initiation factor 6"/>
    <property type="match status" value="1"/>
</dbReference>
<comment type="function">
    <text evidence="6">Binds to the 60S ribosomal subunit and prevents its association with the 40S ribosomal subunit to form the 80S initiation complex in the cytoplasm. May also be involved in ribosome biogenesis.</text>
</comment>
<comment type="similarity">
    <text evidence="6">Belongs to the eIF-6 family.</text>
</comment>
<dbReference type="PANTHER" id="PTHR10784">
    <property type="entry name" value="TRANSLATION INITIATION FACTOR 6"/>
    <property type="match status" value="1"/>
</dbReference>
<name>U6LGY4_9EIME</name>
<comment type="subunit">
    <text evidence="6">Monomer. Associates with the 60S ribosomal subunit.</text>
</comment>
<sequence>MHAGAHFEASNEVGVFARLTNSYCLLSAAGGSSNFLSLLESELAPHIPIIHTSIAGAAVVGSLSVGNKNGLLLPSTTTDLELQHLRDSLPDGVRVRRVEERLSALGNCVAANDYTALLHPDVDRETAELIQDVLQVEVFRTIIGGQLLVGSYCVLTNQGGLVHSGTSKEEMEDLSQLVQVPFTAGTVNRGSDLVGAGLMVNDWAGFCGMETTATELAVVERIFKLTNAEQQQMSLRDDLKLRTSLVDYLS</sequence>
<dbReference type="OrthoDB" id="4155914at2759"/>
<evidence type="ECO:0000256" key="4">
    <source>
        <dbReference type="ARBA" id="ARBA00022917"/>
    </source>
</evidence>
<dbReference type="Proteomes" id="UP000030750">
    <property type="component" value="Unassembled WGS sequence"/>
</dbReference>
<dbReference type="NCBIfam" id="TIGR00323">
    <property type="entry name" value="eIF-6"/>
    <property type="match status" value="1"/>
</dbReference>
<keyword evidence="5 6" id="KW-0539">Nucleus</keyword>
<protein>
    <recommendedName>
        <fullName evidence="6">Eukaryotic translation initiation factor 6</fullName>
        <shortName evidence="6">eIF-6</shortName>
    </recommendedName>
</protein>
<dbReference type="GO" id="GO:0043023">
    <property type="term" value="F:ribosomal large subunit binding"/>
    <property type="evidence" value="ECO:0007669"/>
    <property type="project" value="UniProtKB-UniRule"/>
</dbReference>
<keyword evidence="1 6" id="KW-0963">Cytoplasm</keyword>
<evidence type="ECO:0000256" key="1">
    <source>
        <dbReference type="ARBA" id="ARBA00022490"/>
    </source>
</evidence>
<dbReference type="Gene3D" id="3.75.10.10">
    <property type="entry name" value="L-arginine/glycine Amidinotransferase, Chain A"/>
    <property type="match status" value="1"/>
</dbReference>
<organism evidence="7 8">
    <name type="scientific">Eimeria brunetti</name>
    <dbReference type="NCBI Taxonomy" id="51314"/>
    <lineage>
        <taxon>Eukaryota</taxon>
        <taxon>Sar</taxon>
        <taxon>Alveolata</taxon>
        <taxon>Apicomplexa</taxon>
        <taxon>Conoidasida</taxon>
        <taxon>Coccidia</taxon>
        <taxon>Eucoccidiorida</taxon>
        <taxon>Eimeriorina</taxon>
        <taxon>Eimeriidae</taxon>
        <taxon>Eimeria</taxon>
    </lineage>
</organism>
<keyword evidence="2 6" id="KW-0690">Ribosome biogenesis</keyword>
<reference evidence="7" key="2">
    <citation type="submission" date="2013-10" db="EMBL/GenBank/DDBJ databases">
        <authorList>
            <person name="Aslett M."/>
        </authorList>
    </citation>
    <scope>NUCLEOTIDE SEQUENCE [LARGE SCALE GENOMIC DNA]</scope>
    <source>
        <strain evidence="7">Houghton</strain>
    </source>
</reference>
<dbReference type="SUPFAM" id="SSF55909">
    <property type="entry name" value="Pentein"/>
    <property type="match status" value="1"/>
</dbReference>
<dbReference type="EMBL" id="HG711168">
    <property type="protein sequence ID" value="CDJ48493.1"/>
    <property type="molecule type" value="Genomic_DNA"/>
</dbReference>
<dbReference type="GO" id="GO:0003743">
    <property type="term" value="F:translation initiation factor activity"/>
    <property type="evidence" value="ECO:0007669"/>
    <property type="project" value="UniProtKB-UniRule"/>
</dbReference>
<evidence type="ECO:0000313" key="8">
    <source>
        <dbReference type="Proteomes" id="UP000030750"/>
    </source>
</evidence>